<dbReference type="PANTHER" id="PTHR33785:SF5">
    <property type="entry name" value="SERINE_ARGININE REPETITIVE MATRIX PROTEIN"/>
    <property type="match status" value="1"/>
</dbReference>
<sequence length="240" mass="28452">MDILDEYWFFRNILITNQKPPANDSHNSQEKSKEEEEEEDVNLDQVKEETPALNRMPTLPPRFQRLNSTAQVEQVPSLNTCNPKFRHSLSSLDNYHSISFSSKNARDRSPRYIKLERSERYLAIQHYIAKEAYYRNIFKEKKWKSQNDLEYMEVQGFKDLGFVCDKEELNTKFVKVIPGLRNKKSGKREEKKRPYLSEAWIMQKSAPPMFRGVDKRSTEDMKEQLKFWAIAVASNARQEF</sequence>
<gene>
    <name evidence="2" type="ORF">A4U43_C01F18500</name>
</gene>
<keyword evidence="3" id="KW-1185">Reference proteome</keyword>
<organism evidence="2 3">
    <name type="scientific">Asparagus officinalis</name>
    <name type="common">Garden asparagus</name>
    <dbReference type="NCBI Taxonomy" id="4686"/>
    <lineage>
        <taxon>Eukaryota</taxon>
        <taxon>Viridiplantae</taxon>
        <taxon>Streptophyta</taxon>
        <taxon>Embryophyta</taxon>
        <taxon>Tracheophyta</taxon>
        <taxon>Spermatophyta</taxon>
        <taxon>Magnoliopsida</taxon>
        <taxon>Liliopsida</taxon>
        <taxon>Asparagales</taxon>
        <taxon>Asparagaceae</taxon>
        <taxon>Asparagoideae</taxon>
        <taxon>Asparagus</taxon>
    </lineage>
</organism>
<dbReference type="OrthoDB" id="1918258at2759"/>
<reference evidence="3" key="1">
    <citation type="journal article" date="2017" name="Nat. Commun.">
        <title>The asparagus genome sheds light on the origin and evolution of a young Y chromosome.</title>
        <authorList>
            <person name="Harkess A."/>
            <person name="Zhou J."/>
            <person name="Xu C."/>
            <person name="Bowers J.E."/>
            <person name="Van der Hulst R."/>
            <person name="Ayyampalayam S."/>
            <person name="Mercati F."/>
            <person name="Riccardi P."/>
            <person name="McKain M.R."/>
            <person name="Kakrana A."/>
            <person name="Tang H."/>
            <person name="Ray J."/>
            <person name="Groenendijk J."/>
            <person name="Arikit S."/>
            <person name="Mathioni S.M."/>
            <person name="Nakano M."/>
            <person name="Shan H."/>
            <person name="Telgmann-Rauber A."/>
            <person name="Kanno A."/>
            <person name="Yue Z."/>
            <person name="Chen H."/>
            <person name="Li W."/>
            <person name="Chen Y."/>
            <person name="Xu X."/>
            <person name="Zhang Y."/>
            <person name="Luo S."/>
            <person name="Chen H."/>
            <person name="Gao J."/>
            <person name="Mao Z."/>
            <person name="Pires J.C."/>
            <person name="Luo M."/>
            <person name="Kudrna D."/>
            <person name="Wing R.A."/>
            <person name="Meyers B.C."/>
            <person name="Yi K."/>
            <person name="Kong H."/>
            <person name="Lavrijsen P."/>
            <person name="Sunseri F."/>
            <person name="Falavigna A."/>
            <person name="Ye Y."/>
            <person name="Leebens-Mack J.H."/>
            <person name="Chen G."/>
        </authorList>
    </citation>
    <scope>NUCLEOTIDE SEQUENCE [LARGE SCALE GENOMIC DNA]</scope>
    <source>
        <strain evidence="3">cv. DH0086</strain>
    </source>
</reference>
<dbReference type="Proteomes" id="UP000243459">
    <property type="component" value="Chromosome 1"/>
</dbReference>
<proteinExistence type="predicted"/>
<evidence type="ECO:0000256" key="1">
    <source>
        <dbReference type="SAM" id="MobiDB-lite"/>
    </source>
</evidence>
<accession>A0A5P1FQY8</accession>
<protein>
    <submittedName>
        <fullName evidence="2">Uncharacterized protein</fullName>
    </submittedName>
</protein>
<dbReference type="AlphaFoldDB" id="A0A5P1FQY8"/>
<dbReference type="OMA" id="IPNWASH"/>
<dbReference type="PANTHER" id="PTHR33785">
    <property type="entry name" value="OS06G0550800 PROTEIN"/>
    <property type="match status" value="1"/>
</dbReference>
<evidence type="ECO:0000313" key="2">
    <source>
        <dbReference type="EMBL" id="ONK80502.1"/>
    </source>
</evidence>
<evidence type="ECO:0000313" key="3">
    <source>
        <dbReference type="Proteomes" id="UP000243459"/>
    </source>
</evidence>
<name>A0A5P1FQY8_ASPOF</name>
<dbReference type="Gramene" id="ONK80502">
    <property type="protein sequence ID" value="ONK80502"/>
    <property type="gene ID" value="A4U43_C01F18500"/>
</dbReference>
<dbReference type="EMBL" id="CM007381">
    <property type="protein sequence ID" value="ONK80502.1"/>
    <property type="molecule type" value="Genomic_DNA"/>
</dbReference>
<feature type="region of interest" description="Disordered" evidence="1">
    <location>
        <begin position="18"/>
        <end position="45"/>
    </location>
</feature>